<dbReference type="Proteomes" id="UP001500503">
    <property type="component" value="Unassembled WGS sequence"/>
</dbReference>
<dbReference type="Gene3D" id="3.50.50.60">
    <property type="entry name" value="FAD/NAD(P)-binding domain"/>
    <property type="match status" value="1"/>
</dbReference>
<comment type="caution">
    <text evidence="1">The sequence shown here is derived from an EMBL/GenBank/DDBJ whole genome shotgun (WGS) entry which is preliminary data.</text>
</comment>
<evidence type="ECO:0000313" key="2">
    <source>
        <dbReference type="Proteomes" id="UP001500503"/>
    </source>
</evidence>
<dbReference type="RefSeq" id="WP_345455929.1">
    <property type="nucleotide sequence ID" value="NZ_BAABHF010000006.1"/>
</dbReference>
<dbReference type="InterPro" id="IPR036188">
    <property type="entry name" value="FAD/NAD-bd_sf"/>
</dbReference>
<protein>
    <submittedName>
        <fullName evidence="1">Uncharacterized protein</fullName>
    </submittedName>
</protein>
<dbReference type="PANTHER" id="PTHR43422:SF3">
    <property type="entry name" value="THIAMINE THIAZOLE SYNTHASE"/>
    <property type="match status" value="1"/>
</dbReference>
<dbReference type="PANTHER" id="PTHR43422">
    <property type="entry name" value="THIAMINE THIAZOLE SYNTHASE"/>
    <property type="match status" value="1"/>
</dbReference>
<reference evidence="2" key="1">
    <citation type="journal article" date="2019" name="Int. J. Syst. Evol. Microbiol.">
        <title>The Global Catalogue of Microorganisms (GCM) 10K type strain sequencing project: providing services to taxonomists for standard genome sequencing and annotation.</title>
        <authorList>
            <consortium name="The Broad Institute Genomics Platform"/>
            <consortium name="The Broad Institute Genome Sequencing Center for Infectious Disease"/>
            <person name="Wu L."/>
            <person name="Ma J."/>
        </authorList>
    </citation>
    <scope>NUCLEOTIDE SEQUENCE [LARGE SCALE GENOMIC DNA]</scope>
    <source>
        <strain evidence="2">JCM 17933</strain>
    </source>
</reference>
<organism evidence="1 2">
    <name type="scientific">Actinoallomurus oryzae</name>
    <dbReference type="NCBI Taxonomy" id="502180"/>
    <lineage>
        <taxon>Bacteria</taxon>
        <taxon>Bacillati</taxon>
        <taxon>Actinomycetota</taxon>
        <taxon>Actinomycetes</taxon>
        <taxon>Streptosporangiales</taxon>
        <taxon>Thermomonosporaceae</taxon>
        <taxon>Actinoallomurus</taxon>
    </lineage>
</organism>
<dbReference type="SUPFAM" id="SSF51905">
    <property type="entry name" value="FAD/NAD(P)-binding domain"/>
    <property type="match status" value="1"/>
</dbReference>
<dbReference type="EMBL" id="BAABHF010000006">
    <property type="protein sequence ID" value="GAA4481999.1"/>
    <property type="molecule type" value="Genomic_DNA"/>
</dbReference>
<keyword evidence="2" id="KW-1185">Reference proteome</keyword>
<evidence type="ECO:0000313" key="1">
    <source>
        <dbReference type="EMBL" id="GAA4481999.1"/>
    </source>
</evidence>
<gene>
    <name evidence="1" type="ORF">GCM10023191_001670</name>
</gene>
<name>A0ABP8P850_9ACTN</name>
<sequence>MNRDHAVVIGGSLTGLLAARVLSGHFDRVTLVERDRYPAGAAFRPGVPQSRHLHVLWTRGLFLLEELFPGLEKTLLTAGAVEIGVPADVLWLTAAGWRTRFEVTRLLTFSRPLLDWAVRSRLTGDVPSLDVLEGHEVVDLVPRGRDVAGVVLRSGETVAADLVLDATGRGSRAPAWLESLGYPAPPETLVDPLLGYASRFYAIPDGFDPGWKALYLQADPPETRRTGGLFPQEGGRWICSLSGAGGDYGPTGEEEFLDFAKGLRDPVLYEAIRDAEPLSPIRGFRRTANHRRHYERLPAWPRGFVVMGDAACAFNPIYGQGMSVAAISAVALDRCLREDRDDLERRFQKRASRSAAGAWLVATGEDLRYRETEAAPTGLSTRLINAYVDRVVAAANVDRRVCASLLDVLALTSAPASLFSPGVLARVTANTVRPTAPPTGPPAR</sequence>
<proteinExistence type="predicted"/>
<accession>A0ABP8P850</accession>